<evidence type="ECO:0000256" key="1">
    <source>
        <dbReference type="RuleBase" id="RU003494"/>
    </source>
</evidence>
<dbReference type="OrthoDB" id="5740960at2"/>
<comment type="similarity">
    <text evidence="1">Belongs to the GST superfamily.</text>
</comment>
<dbReference type="Pfam" id="PF02798">
    <property type="entry name" value="GST_N"/>
    <property type="match status" value="1"/>
</dbReference>
<dbReference type="Proteomes" id="UP000245506">
    <property type="component" value="Unassembled WGS sequence"/>
</dbReference>
<reference evidence="4 5" key="1">
    <citation type="submission" date="2018-05" db="EMBL/GenBank/DDBJ databases">
        <title>Leucothrix arctica sp. nov., isolated from Arctic seawater.</title>
        <authorList>
            <person name="Choi A."/>
            <person name="Baek K."/>
        </authorList>
    </citation>
    <scope>NUCLEOTIDE SEQUENCE [LARGE SCALE GENOMIC DNA]</scope>
    <source>
        <strain evidence="4 5">IMCC9719</strain>
    </source>
</reference>
<evidence type="ECO:0000313" key="4">
    <source>
        <dbReference type="EMBL" id="PWQ94486.1"/>
    </source>
</evidence>
<dbReference type="InterPro" id="IPR010987">
    <property type="entry name" value="Glutathione-S-Trfase_C-like"/>
</dbReference>
<dbReference type="InterPro" id="IPR004046">
    <property type="entry name" value="GST_C"/>
</dbReference>
<dbReference type="InterPro" id="IPR040079">
    <property type="entry name" value="Glutathione_S-Trfase"/>
</dbReference>
<evidence type="ECO:0000259" key="2">
    <source>
        <dbReference type="PROSITE" id="PS50404"/>
    </source>
</evidence>
<dbReference type="Gene3D" id="3.40.30.10">
    <property type="entry name" value="Glutaredoxin"/>
    <property type="match status" value="1"/>
</dbReference>
<dbReference type="GO" id="GO:0016740">
    <property type="term" value="F:transferase activity"/>
    <property type="evidence" value="ECO:0007669"/>
    <property type="project" value="UniProtKB-KW"/>
</dbReference>
<dbReference type="SUPFAM" id="SSF47616">
    <property type="entry name" value="GST C-terminal domain-like"/>
    <property type="match status" value="1"/>
</dbReference>
<dbReference type="PANTHER" id="PTHR44051:SF8">
    <property type="entry name" value="GLUTATHIONE S-TRANSFERASE GSTA"/>
    <property type="match status" value="1"/>
</dbReference>
<protein>
    <submittedName>
        <fullName evidence="4">Glutathione S-transferase</fullName>
    </submittedName>
</protein>
<organism evidence="4 5">
    <name type="scientific">Leucothrix arctica</name>
    <dbReference type="NCBI Taxonomy" id="1481894"/>
    <lineage>
        <taxon>Bacteria</taxon>
        <taxon>Pseudomonadati</taxon>
        <taxon>Pseudomonadota</taxon>
        <taxon>Gammaproteobacteria</taxon>
        <taxon>Thiotrichales</taxon>
        <taxon>Thiotrichaceae</taxon>
        <taxon>Leucothrix</taxon>
    </lineage>
</organism>
<dbReference type="RefSeq" id="WP_109824135.1">
    <property type="nucleotide sequence ID" value="NZ_QGKL01000039.1"/>
</dbReference>
<proteinExistence type="inferred from homology"/>
<dbReference type="InterPro" id="IPR036249">
    <property type="entry name" value="Thioredoxin-like_sf"/>
</dbReference>
<dbReference type="InterPro" id="IPR036282">
    <property type="entry name" value="Glutathione-S-Trfase_C_sf"/>
</dbReference>
<dbReference type="CDD" id="cd03057">
    <property type="entry name" value="GST_N_Beta"/>
    <property type="match status" value="1"/>
</dbReference>
<dbReference type="Gene3D" id="1.20.1050.10">
    <property type="match status" value="1"/>
</dbReference>
<dbReference type="AlphaFoldDB" id="A0A317C766"/>
<dbReference type="PROSITE" id="PS50405">
    <property type="entry name" value="GST_CTER"/>
    <property type="match status" value="1"/>
</dbReference>
<evidence type="ECO:0000313" key="5">
    <source>
        <dbReference type="Proteomes" id="UP000245506"/>
    </source>
</evidence>
<gene>
    <name evidence="4" type="ORF">DKT75_14400</name>
</gene>
<evidence type="ECO:0000259" key="3">
    <source>
        <dbReference type="PROSITE" id="PS50405"/>
    </source>
</evidence>
<dbReference type="SFLD" id="SFLDS00019">
    <property type="entry name" value="Glutathione_Transferase_(cytos"/>
    <property type="match status" value="1"/>
</dbReference>
<dbReference type="EMBL" id="QGKL01000039">
    <property type="protein sequence ID" value="PWQ94486.1"/>
    <property type="molecule type" value="Genomic_DNA"/>
</dbReference>
<keyword evidence="5" id="KW-1185">Reference proteome</keyword>
<sequence>MYKLYYYPNNASLAPHFLLHHMNLEYELLFVDKKAKFQKSAEYLKLNPAGVIPTLIENGQPLTESPAICIHLCEFHPEQGLIPLLGDPLRPLFFQWLAYLSNTLQADLMFSNYAHTHTNDERTIPNIVAAQSDRIADALSIINDQLEGKQYLLGDQLTACDYFLFMLAGWSFHGATSPLTFKHLAAYLKRMTANSTVQAVCEIESIDLSPFQS</sequence>
<dbReference type="SFLD" id="SFLDG00358">
    <property type="entry name" value="Main_(cytGST)"/>
    <property type="match status" value="1"/>
</dbReference>
<dbReference type="SFLD" id="SFLDG01150">
    <property type="entry name" value="Main.1:_Beta-like"/>
    <property type="match status" value="1"/>
</dbReference>
<comment type="caution">
    <text evidence="4">The sequence shown here is derived from an EMBL/GenBank/DDBJ whole genome shotgun (WGS) entry which is preliminary data.</text>
</comment>
<name>A0A317C766_9GAMM</name>
<accession>A0A317C766</accession>
<dbReference type="CDD" id="cd03188">
    <property type="entry name" value="GST_C_Beta"/>
    <property type="match status" value="1"/>
</dbReference>
<dbReference type="SUPFAM" id="SSF52833">
    <property type="entry name" value="Thioredoxin-like"/>
    <property type="match status" value="1"/>
</dbReference>
<feature type="domain" description="GST C-terminal" evidence="3">
    <location>
        <begin position="86"/>
        <end position="211"/>
    </location>
</feature>
<keyword evidence="4" id="KW-0808">Transferase</keyword>
<dbReference type="PANTHER" id="PTHR44051">
    <property type="entry name" value="GLUTATHIONE S-TRANSFERASE-RELATED"/>
    <property type="match status" value="1"/>
</dbReference>
<dbReference type="InterPro" id="IPR004045">
    <property type="entry name" value="Glutathione_S-Trfase_N"/>
</dbReference>
<feature type="domain" description="GST N-terminal" evidence="2">
    <location>
        <begin position="1"/>
        <end position="80"/>
    </location>
</feature>
<dbReference type="Pfam" id="PF00043">
    <property type="entry name" value="GST_C"/>
    <property type="match status" value="1"/>
</dbReference>
<dbReference type="PROSITE" id="PS50404">
    <property type="entry name" value="GST_NTER"/>
    <property type="match status" value="1"/>
</dbReference>